<keyword evidence="1" id="KW-0812">Transmembrane</keyword>
<dbReference type="OrthoDB" id="9926828at2"/>
<keyword evidence="1" id="KW-0472">Membrane</keyword>
<protein>
    <submittedName>
        <fullName evidence="2">Conserved putative membrane protein</fullName>
    </submittedName>
</protein>
<dbReference type="EMBL" id="CWGJ01000012">
    <property type="protein sequence ID" value="CRX38549.1"/>
    <property type="molecule type" value="Genomic_DNA"/>
</dbReference>
<sequence length="81" mass="9442">MNDTTERLEKKQIEKAKRLRYLGWLFFVISMLSAVMAYSADFESVRDYIPLSPTEQEGYFMMSIVMGVLGMFCFKSTTHPQ</sequence>
<organism evidence="2 3">
    <name type="scientific">Estrella lausannensis</name>
    <dbReference type="NCBI Taxonomy" id="483423"/>
    <lineage>
        <taxon>Bacteria</taxon>
        <taxon>Pseudomonadati</taxon>
        <taxon>Chlamydiota</taxon>
        <taxon>Chlamydiia</taxon>
        <taxon>Parachlamydiales</taxon>
        <taxon>Candidatus Criblamydiaceae</taxon>
        <taxon>Estrella</taxon>
    </lineage>
</organism>
<dbReference type="AlphaFoldDB" id="A0A0H5DS42"/>
<dbReference type="RefSeq" id="WP_098038404.1">
    <property type="nucleotide sequence ID" value="NZ_CWGJ01000012.1"/>
</dbReference>
<evidence type="ECO:0000313" key="2">
    <source>
        <dbReference type="EMBL" id="CRX38549.1"/>
    </source>
</evidence>
<feature type="transmembrane region" description="Helical" evidence="1">
    <location>
        <begin position="58"/>
        <end position="74"/>
    </location>
</feature>
<keyword evidence="1" id="KW-1133">Transmembrane helix</keyword>
<evidence type="ECO:0000256" key="1">
    <source>
        <dbReference type="SAM" id="Phobius"/>
    </source>
</evidence>
<feature type="transmembrane region" description="Helical" evidence="1">
    <location>
        <begin position="21"/>
        <end position="38"/>
    </location>
</feature>
<accession>A0A0H5DS42</accession>
<name>A0A0H5DS42_9BACT</name>
<dbReference type="Proteomes" id="UP000220251">
    <property type="component" value="Unassembled WGS sequence"/>
</dbReference>
<keyword evidence="3" id="KW-1185">Reference proteome</keyword>
<proteinExistence type="predicted"/>
<reference evidence="3" key="1">
    <citation type="submission" date="2015-06" db="EMBL/GenBank/DDBJ databases">
        <authorList>
            <person name="Bertelli C."/>
        </authorList>
    </citation>
    <scope>NUCLEOTIDE SEQUENCE [LARGE SCALE GENOMIC DNA]</scope>
    <source>
        <strain evidence="3">CRIB-30</strain>
    </source>
</reference>
<evidence type="ECO:0000313" key="3">
    <source>
        <dbReference type="Proteomes" id="UP000220251"/>
    </source>
</evidence>
<gene>
    <name evidence="2" type="ORF">ELAC_1208</name>
</gene>